<gene>
    <name evidence="3" type="ORF">CV103_06025</name>
</gene>
<protein>
    <submittedName>
        <fullName evidence="3">DUF3325 domain-containing protein</fullName>
    </submittedName>
</protein>
<keyword evidence="1" id="KW-0472">Membrane</keyword>
<evidence type="ECO:0000313" key="3">
    <source>
        <dbReference type="EMBL" id="PTD25131.1"/>
    </source>
</evidence>
<dbReference type="InterPro" id="IPR021762">
    <property type="entry name" value="DUF3325"/>
</dbReference>
<dbReference type="Pfam" id="PF11804">
    <property type="entry name" value="DUF3325"/>
    <property type="match status" value="1"/>
</dbReference>
<sequence length="107" mass="11242">MTMASALLLLAAYAALSLAMRRHAAQAVPDGRLVRHEAPLRIAGWTFLAASLALRLAAPGWRAGVVEWVGLNAAAAAIVVLALLYRPRWLPAMGLAALPLALLALIV</sequence>
<keyword evidence="1" id="KW-0812">Transmembrane</keyword>
<feature type="chain" id="PRO_5015693295" evidence="2">
    <location>
        <begin position="25"/>
        <end position="107"/>
    </location>
</feature>
<accession>A0A2T4I5E7</accession>
<name>A0A2T4I5E7_9SPHN</name>
<dbReference type="RefSeq" id="WP_107394312.1">
    <property type="nucleotide sequence ID" value="NZ_PHHF01000026.1"/>
</dbReference>
<dbReference type="AlphaFoldDB" id="A0A2T4I5E7"/>
<dbReference type="EMBL" id="PHHF01000026">
    <property type="protein sequence ID" value="PTD25131.1"/>
    <property type="molecule type" value="Genomic_DNA"/>
</dbReference>
<evidence type="ECO:0000256" key="2">
    <source>
        <dbReference type="SAM" id="SignalP"/>
    </source>
</evidence>
<dbReference type="Proteomes" id="UP000241206">
    <property type="component" value="Unassembled WGS sequence"/>
</dbReference>
<proteinExistence type="predicted"/>
<feature type="transmembrane region" description="Helical" evidence="1">
    <location>
        <begin position="65"/>
        <end position="83"/>
    </location>
</feature>
<feature type="transmembrane region" description="Helical" evidence="1">
    <location>
        <begin position="89"/>
        <end position="106"/>
    </location>
</feature>
<keyword evidence="2" id="KW-0732">Signal</keyword>
<keyword evidence="4" id="KW-1185">Reference proteome</keyword>
<reference evidence="3 4" key="1">
    <citation type="submission" date="2017-11" db="EMBL/GenBank/DDBJ databases">
        <title>Sphingomonas oleivorans sp. nov., isolated from oil-contaminated soil.</title>
        <authorList>
            <person name="Wang L."/>
            <person name="Chen L."/>
        </authorList>
    </citation>
    <scope>NUCLEOTIDE SEQUENCE [LARGE SCALE GENOMIC DNA]</scope>
    <source>
        <strain evidence="3 4">K101</strain>
    </source>
</reference>
<feature type="signal peptide" evidence="2">
    <location>
        <begin position="1"/>
        <end position="24"/>
    </location>
</feature>
<organism evidence="3 4">
    <name type="scientific">Edaphosphingomonas fennica</name>
    <dbReference type="NCBI Taxonomy" id="114404"/>
    <lineage>
        <taxon>Bacteria</taxon>
        <taxon>Pseudomonadati</taxon>
        <taxon>Pseudomonadota</taxon>
        <taxon>Alphaproteobacteria</taxon>
        <taxon>Sphingomonadales</taxon>
        <taxon>Rhizorhabdaceae</taxon>
        <taxon>Edaphosphingomonas</taxon>
    </lineage>
</organism>
<evidence type="ECO:0000256" key="1">
    <source>
        <dbReference type="SAM" id="Phobius"/>
    </source>
</evidence>
<evidence type="ECO:0000313" key="4">
    <source>
        <dbReference type="Proteomes" id="UP000241206"/>
    </source>
</evidence>
<feature type="transmembrane region" description="Helical" evidence="1">
    <location>
        <begin position="40"/>
        <end position="58"/>
    </location>
</feature>
<keyword evidence="1" id="KW-1133">Transmembrane helix</keyword>
<comment type="caution">
    <text evidence="3">The sequence shown here is derived from an EMBL/GenBank/DDBJ whole genome shotgun (WGS) entry which is preliminary data.</text>
</comment>